<name>A0A7S0H773_9EUKA</name>
<reference evidence="2" key="1">
    <citation type="submission" date="2021-01" db="EMBL/GenBank/DDBJ databases">
        <authorList>
            <person name="Corre E."/>
            <person name="Pelletier E."/>
            <person name="Niang G."/>
            <person name="Scheremetjew M."/>
            <person name="Finn R."/>
            <person name="Kale V."/>
            <person name="Holt S."/>
            <person name="Cochrane G."/>
            <person name="Meng A."/>
            <person name="Brown T."/>
            <person name="Cohen L."/>
        </authorList>
    </citation>
    <scope>NUCLEOTIDE SEQUENCE</scope>
    <source>
        <strain evidence="2">CCMP2058</strain>
    </source>
</reference>
<organism evidence="2">
    <name type="scientific">Amorphochlora amoebiformis</name>
    <dbReference type="NCBI Taxonomy" id="1561963"/>
    <lineage>
        <taxon>Eukaryota</taxon>
        <taxon>Sar</taxon>
        <taxon>Rhizaria</taxon>
        <taxon>Cercozoa</taxon>
        <taxon>Chlorarachniophyceae</taxon>
        <taxon>Amorphochlora</taxon>
    </lineage>
</organism>
<accession>A0A7S0H773</accession>
<evidence type="ECO:0000256" key="1">
    <source>
        <dbReference type="SAM" id="MobiDB-lite"/>
    </source>
</evidence>
<gene>
    <name evidence="2" type="ORF">LAMO00422_LOCUS23732</name>
</gene>
<proteinExistence type="predicted"/>
<dbReference type="AlphaFoldDB" id="A0A7S0H773"/>
<feature type="region of interest" description="Disordered" evidence="1">
    <location>
        <begin position="1"/>
        <end position="50"/>
    </location>
</feature>
<sequence length="398" mass="47289">MFPIVNRSRKENVGGEWSGPRNVKPKGYRGRPNSPWKRDPNLPWLDGPNPSREEWLLPPKGTYIRESLDRSDKKEKMTIMDKVFQNHWYGRQGRRRTIVDNFRLFNHENYPAIVNESKKYYHDAPSHPFHFMSERMEFVIDSEGEGPVARYDFKENRKLGPDEGPDGGVKNTDFSRWTNKGFALFNDTKPPKARPFAQGVALRPDWYKYNEADFERGDMPPDLLFLNYRLKIGRAREKMEQRKEYEKKSNKPQWSLKYCPKHGEPLDIKINTTSAADKRRLLFYICRRDKCKYKYYLDINELEGGYQWRKLTHYYSDPRRYEASISIDSEAGDKLYDLNYWESDPIIKRKCKNCSCSAYRQLHKRVSRLPKAGYVEFFQCLECGAKDKKVNRYSMEVL</sequence>
<evidence type="ECO:0000313" key="2">
    <source>
        <dbReference type="EMBL" id="CAD8464765.1"/>
    </source>
</evidence>
<dbReference type="EMBL" id="HBEM01034688">
    <property type="protein sequence ID" value="CAD8464765.1"/>
    <property type="molecule type" value="Transcribed_RNA"/>
</dbReference>
<protein>
    <submittedName>
        <fullName evidence="2">Uncharacterized protein</fullName>
    </submittedName>
</protein>